<dbReference type="EMBL" id="FWWY01000001">
    <property type="protein sequence ID" value="SMC07110.1"/>
    <property type="molecule type" value="Genomic_DNA"/>
</dbReference>
<keyword evidence="3" id="KW-1185">Reference proteome</keyword>
<organism evidence="2 3">
    <name type="scientific">Sulfobacillus thermosulfidooxidans (strain DSM 9293 / VKM B-1269 / AT-1)</name>
    <dbReference type="NCBI Taxonomy" id="929705"/>
    <lineage>
        <taxon>Bacteria</taxon>
        <taxon>Bacillati</taxon>
        <taxon>Bacillota</taxon>
        <taxon>Clostridia</taxon>
        <taxon>Eubacteriales</taxon>
        <taxon>Clostridiales Family XVII. Incertae Sedis</taxon>
        <taxon>Sulfobacillus</taxon>
    </lineage>
</organism>
<dbReference type="STRING" id="28034.BFX07_06410"/>
<protein>
    <recommendedName>
        <fullName evidence="4">Translation initiation factor 2</fullName>
    </recommendedName>
</protein>
<sequence>MYRDPNEEIVRLQGEIAALQEKLLRLRSSRRVLMHLLTVQSQEKQWRIQRLEHENRLLRTRLRQHHAHHRSG</sequence>
<name>A0A1W1WM59_SULTA</name>
<proteinExistence type="predicted"/>
<dbReference type="RefSeq" id="WP_020374868.1">
    <property type="nucleotide sequence ID" value="NZ_FWWY01000001.1"/>
</dbReference>
<evidence type="ECO:0000256" key="1">
    <source>
        <dbReference type="SAM" id="Coils"/>
    </source>
</evidence>
<gene>
    <name evidence="2" type="ORF">SAMN00768000_3211</name>
</gene>
<evidence type="ECO:0008006" key="4">
    <source>
        <dbReference type="Google" id="ProtNLM"/>
    </source>
</evidence>
<feature type="coiled-coil region" evidence="1">
    <location>
        <begin position="9"/>
        <end position="68"/>
    </location>
</feature>
<dbReference type="Proteomes" id="UP000192660">
    <property type="component" value="Unassembled WGS sequence"/>
</dbReference>
<keyword evidence="1" id="KW-0175">Coiled coil</keyword>
<evidence type="ECO:0000313" key="3">
    <source>
        <dbReference type="Proteomes" id="UP000192660"/>
    </source>
</evidence>
<evidence type="ECO:0000313" key="2">
    <source>
        <dbReference type="EMBL" id="SMC07110.1"/>
    </source>
</evidence>
<dbReference type="OrthoDB" id="2086996at2"/>
<accession>A0A1W1WM59</accession>
<reference evidence="3" key="1">
    <citation type="submission" date="2017-04" db="EMBL/GenBank/DDBJ databases">
        <authorList>
            <person name="Varghese N."/>
            <person name="Submissions S."/>
        </authorList>
    </citation>
    <scope>NUCLEOTIDE SEQUENCE [LARGE SCALE GENOMIC DNA]</scope>
    <source>
        <strain evidence="3">DSM 9293</strain>
    </source>
</reference>
<dbReference type="AlphaFoldDB" id="A0A1W1WM59"/>